<proteinExistence type="predicted"/>
<dbReference type="SFLD" id="SFLDG00358">
    <property type="entry name" value="Main_(cytGST)"/>
    <property type="match status" value="1"/>
</dbReference>
<dbReference type="SUPFAM" id="SSF52833">
    <property type="entry name" value="Thioredoxin-like"/>
    <property type="match status" value="1"/>
</dbReference>
<organism evidence="3 4">
    <name type="scientific">Flavimaribacter sediminis</name>
    <dbReference type="NCBI Taxonomy" id="2865987"/>
    <lineage>
        <taxon>Bacteria</taxon>
        <taxon>Pseudomonadati</taxon>
        <taxon>Pseudomonadota</taxon>
        <taxon>Alphaproteobacteria</taxon>
        <taxon>Hyphomicrobiales</taxon>
        <taxon>Rhizobiaceae</taxon>
        <taxon>Flavimaribacter</taxon>
    </lineage>
</organism>
<gene>
    <name evidence="3" type="ORF">K1W69_09475</name>
</gene>
<dbReference type="PANTHER" id="PTHR44051:SF8">
    <property type="entry name" value="GLUTATHIONE S-TRANSFERASE GSTA"/>
    <property type="match status" value="1"/>
</dbReference>
<dbReference type="PANTHER" id="PTHR44051">
    <property type="entry name" value="GLUTATHIONE S-TRANSFERASE-RELATED"/>
    <property type="match status" value="1"/>
</dbReference>
<dbReference type="EMBL" id="JAICBX010000002">
    <property type="protein sequence ID" value="MBW8637417.1"/>
    <property type="molecule type" value="Genomic_DNA"/>
</dbReference>
<reference evidence="3" key="1">
    <citation type="submission" date="2021-08" db="EMBL/GenBank/DDBJ databases">
        <title>Hoeflea bacterium WL0058 sp. nov., isolated from the sediment.</title>
        <authorList>
            <person name="Wang L."/>
            <person name="Zhang D."/>
        </authorList>
    </citation>
    <scope>NUCLEOTIDE SEQUENCE</scope>
    <source>
        <strain evidence="3">WL0058</strain>
    </source>
</reference>
<dbReference type="Pfam" id="PF00043">
    <property type="entry name" value="GST_C"/>
    <property type="match status" value="1"/>
</dbReference>
<dbReference type="InterPro" id="IPR036249">
    <property type="entry name" value="Thioredoxin-like_sf"/>
</dbReference>
<dbReference type="CDD" id="cd03178">
    <property type="entry name" value="GST_C_Ure2p_like"/>
    <property type="match status" value="1"/>
</dbReference>
<evidence type="ECO:0000313" key="3">
    <source>
        <dbReference type="EMBL" id="MBW8637417.1"/>
    </source>
</evidence>
<dbReference type="InterPro" id="IPR004045">
    <property type="entry name" value="Glutathione_S-Trfase_N"/>
</dbReference>
<protein>
    <submittedName>
        <fullName evidence="3">Glutathione S-transferase N-terminal domain-containing protein</fullName>
    </submittedName>
</protein>
<evidence type="ECO:0000313" key="4">
    <source>
        <dbReference type="Proteomes" id="UP001196509"/>
    </source>
</evidence>
<dbReference type="PROSITE" id="PS50405">
    <property type="entry name" value="GST_CTER"/>
    <property type="match status" value="1"/>
</dbReference>
<dbReference type="InterPro" id="IPR036282">
    <property type="entry name" value="Glutathione-S-Trfase_C_sf"/>
</dbReference>
<keyword evidence="4" id="KW-1185">Reference proteome</keyword>
<dbReference type="AlphaFoldDB" id="A0AAE3D0Z2"/>
<evidence type="ECO:0000259" key="2">
    <source>
        <dbReference type="PROSITE" id="PS50405"/>
    </source>
</evidence>
<dbReference type="Gene3D" id="3.40.30.10">
    <property type="entry name" value="Glutaredoxin"/>
    <property type="match status" value="1"/>
</dbReference>
<sequence length="234" mass="25878">MTALNDFPITKLFPPSRPDAIQLYSFATPNGIKVSAALEETGLPYEAHLINILEDDQKTPEFLALNPNGKIPAMIDPAGPGGDAIGLFESGAILVYLAEKSGKLMPADPQGRYECLQWVFFQMAGVGPMFGQYGHFYKFMAGKLKDDYPVERYAKESRRLLEVMEGRLEGREWLVGDDYSIADTASFPWVRTLGGFYDAGEALKLDELVNVGAWLDRCLARPASEKALNIPPRP</sequence>
<dbReference type="Pfam" id="PF13409">
    <property type="entry name" value="GST_N_2"/>
    <property type="match status" value="1"/>
</dbReference>
<dbReference type="RefSeq" id="WP_220228120.1">
    <property type="nucleotide sequence ID" value="NZ_JAICBX010000002.1"/>
</dbReference>
<comment type="caution">
    <text evidence="3">The sequence shown here is derived from an EMBL/GenBank/DDBJ whole genome shotgun (WGS) entry which is preliminary data.</text>
</comment>
<dbReference type="SUPFAM" id="SSF47616">
    <property type="entry name" value="GST C-terminal domain-like"/>
    <property type="match status" value="1"/>
</dbReference>
<dbReference type="InterPro" id="IPR004046">
    <property type="entry name" value="GST_C"/>
</dbReference>
<dbReference type="PROSITE" id="PS50404">
    <property type="entry name" value="GST_NTER"/>
    <property type="match status" value="1"/>
</dbReference>
<evidence type="ECO:0000259" key="1">
    <source>
        <dbReference type="PROSITE" id="PS50404"/>
    </source>
</evidence>
<name>A0AAE3D0Z2_9HYPH</name>
<dbReference type="CDD" id="cd03048">
    <property type="entry name" value="GST_N_Ure2p_like"/>
    <property type="match status" value="1"/>
</dbReference>
<dbReference type="Proteomes" id="UP001196509">
    <property type="component" value="Unassembled WGS sequence"/>
</dbReference>
<accession>A0AAE3D0Z2</accession>
<dbReference type="InterPro" id="IPR040079">
    <property type="entry name" value="Glutathione_S-Trfase"/>
</dbReference>
<feature type="domain" description="GST N-terminal" evidence="1">
    <location>
        <begin position="18"/>
        <end position="105"/>
    </location>
</feature>
<dbReference type="SFLD" id="SFLDG01151">
    <property type="entry name" value="Main.2:_Nu-like"/>
    <property type="match status" value="1"/>
</dbReference>
<feature type="domain" description="GST C-terminal" evidence="2">
    <location>
        <begin position="108"/>
        <end position="234"/>
    </location>
</feature>
<dbReference type="SFLD" id="SFLDS00019">
    <property type="entry name" value="Glutathione_Transferase_(cytos"/>
    <property type="match status" value="1"/>
</dbReference>
<dbReference type="Gene3D" id="1.20.1050.10">
    <property type="match status" value="1"/>
</dbReference>
<dbReference type="InterPro" id="IPR010987">
    <property type="entry name" value="Glutathione-S-Trfase_C-like"/>
</dbReference>